<keyword evidence="7 13" id="KW-0520">NAD</keyword>
<evidence type="ECO:0000256" key="4">
    <source>
        <dbReference type="ARBA" id="ARBA00022857"/>
    </source>
</evidence>
<dbReference type="Gene3D" id="3.40.50.720">
    <property type="entry name" value="NAD(P)-binding Rossmann-like Domain"/>
    <property type="match status" value="1"/>
</dbReference>
<dbReference type="InterPro" id="IPR036291">
    <property type="entry name" value="NAD(P)-bd_dom_sf"/>
</dbReference>
<evidence type="ECO:0000256" key="13">
    <source>
        <dbReference type="HAMAP-Rule" id="MF_00102"/>
    </source>
</evidence>
<name>A0A2A4G3C6_9SPHN</name>
<dbReference type="GO" id="GO:0009089">
    <property type="term" value="P:lysine biosynthetic process via diaminopimelate"/>
    <property type="evidence" value="ECO:0007669"/>
    <property type="project" value="UniProtKB-UniRule"/>
</dbReference>
<dbReference type="KEGG" id="rdi:CMV14_11790"/>
<evidence type="ECO:0000256" key="3">
    <source>
        <dbReference type="ARBA" id="ARBA00022605"/>
    </source>
</evidence>
<dbReference type="InterPro" id="IPR022664">
    <property type="entry name" value="DapB_N_CS"/>
</dbReference>
<dbReference type="Pfam" id="PF05173">
    <property type="entry name" value="DapB_C"/>
    <property type="match status" value="1"/>
</dbReference>
<dbReference type="NCBIfam" id="TIGR00036">
    <property type="entry name" value="dapB"/>
    <property type="match status" value="1"/>
</dbReference>
<keyword evidence="3 13" id="KW-0028">Amino-acid biosynthesis</keyword>
<dbReference type="CDD" id="cd02274">
    <property type="entry name" value="DHDPR_N"/>
    <property type="match status" value="1"/>
</dbReference>
<dbReference type="PANTHER" id="PTHR20836">
    <property type="entry name" value="DIHYDRODIPICOLINATE REDUCTASE"/>
    <property type="match status" value="1"/>
</dbReference>
<dbReference type="InterPro" id="IPR022663">
    <property type="entry name" value="DapB_C"/>
</dbReference>
<dbReference type="RefSeq" id="WP_066959077.1">
    <property type="nucleotide sequence ID" value="NZ_CP023449.1"/>
</dbReference>
<reference evidence="16 17" key="1">
    <citation type="submission" date="2017-09" db="EMBL/GenBank/DDBJ databases">
        <title>The Catabolism of 3,6-Dichlorosalicylic acid is Initiated by the Cytochrome P450 Monooxygenase DsmABC in Rhizorhabdus dicambivorans Ndbn-20.</title>
        <authorList>
            <person name="Na L."/>
        </authorList>
    </citation>
    <scope>NUCLEOTIDE SEQUENCE [LARGE SCALE GENOMIC DNA]</scope>
    <source>
        <strain evidence="16 17">Ndbn-20m</strain>
    </source>
</reference>
<keyword evidence="2 13" id="KW-0963">Cytoplasm</keyword>
<evidence type="ECO:0000256" key="8">
    <source>
        <dbReference type="ARBA" id="ARBA00023154"/>
    </source>
</evidence>
<evidence type="ECO:0000259" key="15">
    <source>
        <dbReference type="Pfam" id="PF05173"/>
    </source>
</evidence>
<dbReference type="GO" id="GO:0019877">
    <property type="term" value="P:diaminopimelate biosynthetic process"/>
    <property type="evidence" value="ECO:0007669"/>
    <property type="project" value="UniProtKB-UniRule"/>
</dbReference>
<feature type="domain" description="Dihydrodipicolinate reductase C-terminal" evidence="15">
    <location>
        <begin position="112"/>
        <end position="250"/>
    </location>
</feature>
<dbReference type="Gene3D" id="3.30.360.10">
    <property type="entry name" value="Dihydrodipicolinate Reductase, domain 2"/>
    <property type="match status" value="1"/>
</dbReference>
<feature type="binding site" evidence="13">
    <location>
        <position position="140"/>
    </location>
    <ligand>
        <name>(S)-2,3,4,5-tetrahydrodipicolinate</name>
        <dbReference type="ChEBI" id="CHEBI:16845"/>
    </ligand>
</feature>
<dbReference type="GO" id="GO:0008839">
    <property type="term" value="F:4-hydroxy-tetrahydrodipicolinate reductase"/>
    <property type="evidence" value="ECO:0007669"/>
    <property type="project" value="UniProtKB-UniRule"/>
</dbReference>
<dbReference type="SUPFAM" id="SSF51735">
    <property type="entry name" value="NAD(P)-binding Rossmann-fold domains"/>
    <property type="match status" value="1"/>
</dbReference>
<feature type="binding site" evidence="13">
    <location>
        <begin position="106"/>
        <end position="109"/>
    </location>
    <ligand>
        <name>NAD(+)</name>
        <dbReference type="ChEBI" id="CHEBI:57540"/>
    </ligand>
</feature>
<keyword evidence="8 13" id="KW-0457">Lysine biosynthesis</keyword>
<evidence type="ECO:0000256" key="10">
    <source>
        <dbReference type="ARBA" id="ARBA00038983"/>
    </source>
</evidence>
<dbReference type="Pfam" id="PF01113">
    <property type="entry name" value="DapB_N"/>
    <property type="match status" value="1"/>
</dbReference>
<evidence type="ECO:0000313" key="17">
    <source>
        <dbReference type="Proteomes" id="UP000218934"/>
    </source>
</evidence>
<dbReference type="GO" id="GO:0050661">
    <property type="term" value="F:NADP binding"/>
    <property type="evidence" value="ECO:0007669"/>
    <property type="project" value="UniProtKB-UniRule"/>
</dbReference>
<organism evidence="16 17">
    <name type="scientific">Rhizorhabdus dicambivorans</name>
    <dbReference type="NCBI Taxonomy" id="1850238"/>
    <lineage>
        <taxon>Bacteria</taxon>
        <taxon>Pseudomonadati</taxon>
        <taxon>Pseudomonadota</taxon>
        <taxon>Alphaproteobacteria</taxon>
        <taxon>Sphingomonadales</taxon>
        <taxon>Sphingomonadaceae</taxon>
        <taxon>Rhizorhabdus</taxon>
    </lineage>
</organism>
<evidence type="ECO:0000256" key="6">
    <source>
        <dbReference type="ARBA" id="ARBA00023002"/>
    </source>
</evidence>
<dbReference type="EC" id="1.17.1.8" evidence="10 13"/>
<keyword evidence="6 13" id="KW-0560">Oxidoreductase</keyword>
<dbReference type="PIRSF" id="PIRSF000161">
    <property type="entry name" value="DHPR"/>
    <property type="match status" value="1"/>
</dbReference>
<keyword evidence="5 13" id="KW-0220">Diaminopimelate biosynthesis</keyword>
<dbReference type="Proteomes" id="UP000218934">
    <property type="component" value="Unassembled WGS sequence"/>
</dbReference>
<evidence type="ECO:0000256" key="7">
    <source>
        <dbReference type="ARBA" id="ARBA00023027"/>
    </source>
</evidence>
<dbReference type="InterPro" id="IPR000846">
    <property type="entry name" value="DapB_N"/>
</dbReference>
<evidence type="ECO:0000256" key="1">
    <source>
        <dbReference type="ARBA" id="ARBA00006642"/>
    </source>
</evidence>
<comment type="similarity">
    <text evidence="1 13">Belongs to the DapB family.</text>
</comment>
<comment type="function">
    <text evidence="13">Catalyzes the conversion of 4-hydroxy-tetrahydrodipicolinate (HTPA) to tetrahydrodipicolinate.</text>
</comment>
<evidence type="ECO:0000256" key="11">
    <source>
        <dbReference type="ARBA" id="ARBA00049080"/>
    </source>
</evidence>
<protein>
    <recommendedName>
        <fullName evidence="10 13">4-hydroxy-tetrahydrodipicolinate reductase</fullName>
        <shortName evidence="13">HTPA reductase</shortName>
        <ecNumber evidence="10 13">1.17.1.8</ecNumber>
    </recommendedName>
</protein>
<sequence length="252" mass="25577">MAKIGILGANGRMGQAIAAIAGELGAEISGGIDLGGAVFGPHGDAAALAAASDVLVDFSAPDALAGHLDAALAAGVPIVVGTTGLKPAHHAQIDDAVARGAAVLQTGNTSLGINLLAHLVREAAARLGDDWDIEILEMHHRHKVDAPSGTALLLGTAAAEGRGSSPELLNRFDRIGHGNDKARETGTIGYASLRGGSVAGDHMVMLATENERIELGHRAESRAIFARGAVKACLWMIGKPAGRHAMSDVLGL</sequence>
<comment type="catalytic activity">
    <reaction evidence="11 13">
        <text>(S)-2,3,4,5-tetrahydrodipicolinate + NADP(+) + H2O = (2S,4S)-4-hydroxy-2,3,4,5-tetrahydrodipicolinate + NADPH + H(+)</text>
        <dbReference type="Rhea" id="RHEA:35331"/>
        <dbReference type="ChEBI" id="CHEBI:15377"/>
        <dbReference type="ChEBI" id="CHEBI:15378"/>
        <dbReference type="ChEBI" id="CHEBI:16845"/>
        <dbReference type="ChEBI" id="CHEBI:57783"/>
        <dbReference type="ChEBI" id="CHEBI:58349"/>
        <dbReference type="ChEBI" id="CHEBI:67139"/>
        <dbReference type="EC" id="1.17.1.8"/>
    </reaction>
</comment>
<comment type="subunit">
    <text evidence="13">Homotetramer.</text>
</comment>
<comment type="subcellular location">
    <subcellularLocation>
        <location evidence="13">Cytoplasm</location>
    </subcellularLocation>
</comment>
<feature type="binding site" evidence="13">
    <location>
        <begin position="81"/>
        <end position="83"/>
    </location>
    <ligand>
        <name>NAD(+)</name>
        <dbReference type="ChEBI" id="CHEBI:57540"/>
    </ligand>
</feature>
<feature type="binding site" evidence="13">
    <location>
        <begin position="149"/>
        <end position="150"/>
    </location>
    <ligand>
        <name>(S)-2,3,4,5-tetrahydrodipicolinate</name>
        <dbReference type="ChEBI" id="CHEBI:16845"/>
    </ligand>
</feature>
<dbReference type="HAMAP" id="MF_00102">
    <property type="entry name" value="DapB"/>
    <property type="match status" value="1"/>
</dbReference>
<dbReference type="PROSITE" id="PS01298">
    <property type="entry name" value="DAPB"/>
    <property type="match status" value="1"/>
</dbReference>
<dbReference type="UniPathway" id="UPA00034">
    <property type="reaction ID" value="UER00018"/>
</dbReference>
<evidence type="ECO:0000256" key="12">
    <source>
        <dbReference type="ARBA" id="ARBA00049396"/>
    </source>
</evidence>
<comment type="caution">
    <text evidence="13">Was originally thought to be a dihydrodipicolinate reductase (DHDPR), catalyzing the conversion of dihydrodipicolinate to tetrahydrodipicolinate. However, it was shown in E.coli that the substrate of the enzymatic reaction is not dihydrodipicolinate (DHDP) but in fact (2S,4S)-4-hydroxy-2,3,4,5-tetrahydrodipicolinic acid (HTPA), the product released by the DapA-catalyzed reaction.</text>
</comment>
<evidence type="ECO:0000256" key="9">
    <source>
        <dbReference type="ARBA" id="ARBA00037922"/>
    </source>
</evidence>
<evidence type="ECO:0000259" key="14">
    <source>
        <dbReference type="Pfam" id="PF01113"/>
    </source>
</evidence>
<dbReference type="GO" id="GO:0016726">
    <property type="term" value="F:oxidoreductase activity, acting on CH or CH2 groups, NAD or NADP as acceptor"/>
    <property type="evidence" value="ECO:0007669"/>
    <property type="project" value="UniProtKB-UniRule"/>
</dbReference>
<keyword evidence="4 13" id="KW-0521">NADP</keyword>
<dbReference type="PANTHER" id="PTHR20836:SF0">
    <property type="entry name" value="4-HYDROXY-TETRAHYDRODIPICOLINATE REDUCTASE 1, CHLOROPLASTIC-RELATED"/>
    <property type="match status" value="1"/>
</dbReference>
<feature type="binding site" evidence="13">
    <location>
        <begin position="8"/>
        <end position="13"/>
    </location>
    <ligand>
        <name>NAD(+)</name>
        <dbReference type="ChEBI" id="CHEBI:57540"/>
    </ligand>
</feature>
<dbReference type="GO" id="GO:0005737">
    <property type="term" value="C:cytoplasm"/>
    <property type="evidence" value="ECO:0007669"/>
    <property type="project" value="UniProtKB-SubCell"/>
</dbReference>
<evidence type="ECO:0000256" key="5">
    <source>
        <dbReference type="ARBA" id="ARBA00022915"/>
    </source>
</evidence>
<dbReference type="OrthoDB" id="9790352at2"/>
<evidence type="ECO:0000256" key="2">
    <source>
        <dbReference type="ARBA" id="ARBA00022490"/>
    </source>
</evidence>
<dbReference type="SUPFAM" id="SSF55347">
    <property type="entry name" value="Glyceraldehyde-3-phosphate dehydrogenase-like, C-terminal domain"/>
    <property type="match status" value="1"/>
</dbReference>
<proteinExistence type="inferred from homology"/>
<comment type="caution">
    <text evidence="16">The sequence shown here is derived from an EMBL/GenBank/DDBJ whole genome shotgun (WGS) entry which is preliminary data.</text>
</comment>
<feature type="domain" description="Dihydrodipicolinate reductase N-terminal" evidence="14">
    <location>
        <begin position="3"/>
        <end position="107"/>
    </location>
</feature>
<dbReference type="GO" id="GO:0051287">
    <property type="term" value="F:NAD binding"/>
    <property type="evidence" value="ECO:0007669"/>
    <property type="project" value="UniProtKB-UniRule"/>
</dbReference>
<accession>A0A2A4G3C6</accession>
<comment type="caution">
    <text evidence="13">Lacks conserved residue(s) required for the propagation of feature annotation.</text>
</comment>
<dbReference type="AlphaFoldDB" id="A0A2A4G3C6"/>
<dbReference type="EMBL" id="NWUF01000001">
    <property type="protein sequence ID" value="PCE44273.1"/>
    <property type="molecule type" value="Genomic_DNA"/>
</dbReference>
<keyword evidence="17" id="KW-1185">Reference proteome</keyword>
<comment type="catalytic activity">
    <reaction evidence="12 13">
        <text>(S)-2,3,4,5-tetrahydrodipicolinate + NAD(+) + H2O = (2S,4S)-4-hydroxy-2,3,4,5-tetrahydrodipicolinate + NADH + H(+)</text>
        <dbReference type="Rhea" id="RHEA:35323"/>
        <dbReference type="ChEBI" id="CHEBI:15377"/>
        <dbReference type="ChEBI" id="CHEBI:15378"/>
        <dbReference type="ChEBI" id="CHEBI:16845"/>
        <dbReference type="ChEBI" id="CHEBI:57540"/>
        <dbReference type="ChEBI" id="CHEBI:57945"/>
        <dbReference type="ChEBI" id="CHEBI:67139"/>
        <dbReference type="EC" id="1.17.1.8"/>
    </reaction>
</comment>
<dbReference type="InterPro" id="IPR023940">
    <property type="entry name" value="DHDPR_bac"/>
</dbReference>
<comment type="pathway">
    <text evidence="9 13">Amino-acid biosynthesis; L-lysine biosynthesis via DAP pathway; (S)-tetrahydrodipicolinate from L-aspartate: step 4/4.</text>
</comment>
<feature type="active site" description="Proton donor/acceptor" evidence="13">
    <location>
        <position position="139"/>
    </location>
</feature>
<evidence type="ECO:0000313" key="16">
    <source>
        <dbReference type="EMBL" id="PCE44273.1"/>
    </source>
</evidence>
<gene>
    <name evidence="13" type="primary">dapB</name>
    <name evidence="16" type="ORF">COO09_01175</name>
</gene>
<feature type="active site" description="Proton donor" evidence="13">
    <location>
        <position position="143"/>
    </location>
</feature>